<dbReference type="Proteomes" id="UP001222027">
    <property type="component" value="Unassembled WGS sequence"/>
</dbReference>
<evidence type="ECO:0000313" key="2">
    <source>
        <dbReference type="EMBL" id="KAJ8466990.1"/>
    </source>
</evidence>
<feature type="region of interest" description="Disordered" evidence="1">
    <location>
        <begin position="113"/>
        <end position="170"/>
    </location>
</feature>
<gene>
    <name evidence="2" type="ORF">OPV22_029542</name>
</gene>
<reference evidence="2 3" key="1">
    <citation type="submission" date="2022-12" db="EMBL/GenBank/DDBJ databases">
        <title>Chromosome-scale assembly of the Ensete ventricosum genome.</title>
        <authorList>
            <person name="Dussert Y."/>
            <person name="Stocks J."/>
            <person name="Wendawek A."/>
            <person name="Woldeyes F."/>
            <person name="Nichols R.A."/>
            <person name="Borrell J.S."/>
        </authorList>
    </citation>
    <scope>NUCLEOTIDE SEQUENCE [LARGE SCALE GENOMIC DNA]</scope>
    <source>
        <strain evidence="3">cv. Maze</strain>
        <tissue evidence="2">Seeds</tissue>
    </source>
</reference>
<name>A0AAV8Q631_ENSVE</name>
<proteinExistence type="predicted"/>
<accession>A0AAV8Q631</accession>
<dbReference type="AlphaFoldDB" id="A0AAV8Q631"/>
<feature type="compositionally biased region" description="Gly residues" evidence="1">
    <location>
        <begin position="161"/>
        <end position="170"/>
    </location>
</feature>
<sequence length="170" mass="18285">MQIFTEWRRKEQIGECLEIRSTRDGEDDGVPSCFAYPRCLPSHGRRGAPAAGDHNAGAEGTAGGLLNEGRRLLDTFLAAVSRAGLGPTVCVHYCVRSINGFSRWDYSSLRPLSSARARPAPPDSIPKPSFEIRVGLRPRSPVHPPKESQHSPAPAPVCRSGEGGRVCNGA</sequence>
<evidence type="ECO:0000256" key="1">
    <source>
        <dbReference type="SAM" id="MobiDB-lite"/>
    </source>
</evidence>
<protein>
    <submittedName>
        <fullName evidence="2">Uncharacterized protein</fullName>
    </submittedName>
</protein>
<organism evidence="2 3">
    <name type="scientific">Ensete ventricosum</name>
    <name type="common">Abyssinian banana</name>
    <name type="synonym">Musa ensete</name>
    <dbReference type="NCBI Taxonomy" id="4639"/>
    <lineage>
        <taxon>Eukaryota</taxon>
        <taxon>Viridiplantae</taxon>
        <taxon>Streptophyta</taxon>
        <taxon>Embryophyta</taxon>
        <taxon>Tracheophyta</taxon>
        <taxon>Spermatophyta</taxon>
        <taxon>Magnoliopsida</taxon>
        <taxon>Liliopsida</taxon>
        <taxon>Zingiberales</taxon>
        <taxon>Musaceae</taxon>
        <taxon>Ensete</taxon>
    </lineage>
</organism>
<dbReference type="EMBL" id="JAQQAF010000008">
    <property type="protein sequence ID" value="KAJ8466990.1"/>
    <property type="molecule type" value="Genomic_DNA"/>
</dbReference>
<evidence type="ECO:0000313" key="3">
    <source>
        <dbReference type="Proteomes" id="UP001222027"/>
    </source>
</evidence>
<comment type="caution">
    <text evidence="2">The sequence shown here is derived from an EMBL/GenBank/DDBJ whole genome shotgun (WGS) entry which is preliminary data.</text>
</comment>
<keyword evidence="3" id="KW-1185">Reference proteome</keyword>